<evidence type="ECO:0000313" key="2">
    <source>
        <dbReference type="EMBL" id="SDA93432.1"/>
    </source>
</evidence>
<organism evidence="2 3">
    <name type="scientific">Algoriphagus alkaliphilus</name>
    <dbReference type="NCBI Taxonomy" id="279824"/>
    <lineage>
        <taxon>Bacteria</taxon>
        <taxon>Pseudomonadati</taxon>
        <taxon>Bacteroidota</taxon>
        <taxon>Cytophagia</taxon>
        <taxon>Cytophagales</taxon>
        <taxon>Cyclobacteriaceae</taxon>
        <taxon>Algoriphagus</taxon>
    </lineage>
</organism>
<accession>A0A1G5ZFR0</accession>
<evidence type="ECO:0000256" key="1">
    <source>
        <dbReference type="SAM" id="MobiDB-lite"/>
    </source>
</evidence>
<feature type="region of interest" description="Disordered" evidence="1">
    <location>
        <begin position="109"/>
        <end position="152"/>
    </location>
</feature>
<evidence type="ECO:0000313" key="3">
    <source>
        <dbReference type="Proteomes" id="UP000198756"/>
    </source>
</evidence>
<dbReference type="AlphaFoldDB" id="A0A1G5ZFR0"/>
<name>A0A1G5ZFR0_9BACT</name>
<keyword evidence="3" id="KW-1185">Reference proteome</keyword>
<dbReference type="EMBL" id="FMXE01000035">
    <property type="protein sequence ID" value="SDA93432.1"/>
    <property type="molecule type" value="Genomic_DNA"/>
</dbReference>
<dbReference type="Proteomes" id="UP000198756">
    <property type="component" value="Unassembled WGS sequence"/>
</dbReference>
<proteinExistence type="predicted"/>
<reference evidence="3" key="1">
    <citation type="submission" date="2016-10" db="EMBL/GenBank/DDBJ databases">
        <authorList>
            <person name="Varghese N."/>
            <person name="Submissions S."/>
        </authorList>
    </citation>
    <scope>NUCLEOTIDE SEQUENCE [LARGE SCALE GENOMIC DNA]</scope>
    <source>
        <strain evidence="3">DSM 22703</strain>
    </source>
</reference>
<protein>
    <submittedName>
        <fullName evidence="2">Uncharacterized protein</fullName>
    </submittedName>
</protein>
<feature type="compositionally biased region" description="Basic and acidic residues" evidence="1">
    <location>
        <begin position="123"/>
        <end position="143"/>
    </location>
</feature>
<gene>
    <name evidence="2" type="ORF">SAMN03080617_03726</name>
</gene>
<sequence length="152" mass="17157">MLFEGLFDLNQLIFETLGFKNQYSFVLPKCTAMKKLTLFISAFLISTLSFSQDMLMGPKFKNAPVGTVQGPKITLVHESHPSALQGPAAKNTEVWMSEPASKLKIGFRDTIDNPKGLQAKNRNPWDKKPKEVDSKASYEEPKSMKPKKNWIH</sequence>